<sequence length="382" mass="44633">MTKIIILLFLISCSIFSQHKVYQNFDLNNSEKELITTFLQDYFNKNKPLSELFCKDDIEAFKTIDVASFSSSLGGSLLDISYDVNILNLKKEGDYYIAKCLLYWENQNESDNEKTITTLAILNLKIKKENNLFKLTNYINHYTRNWIRTKVGNIEYIYHPEHPFNIENARKANLFLSNLLDSFKIKEVPNYRYYISKNCDDLFKVNGFDYFIPGSSQNNLCGFIDQDNQIIYSSTAYGEIHLHEIIHVINNHFPNGNSYIKIGLSCYINDAGAGDLPLLYHVNKFEKYLNENKFNFEEFENTENLDDITNISYVLGSLICNAIYRKGGLPLLLEYLNCTPDDDISLLKIKIKKDFKVTNLEDFFKKEIEIYKKQKKPLLYIE</sequence>
<evidence type="ECO:0000256" key="1">
    <source>
        <dbReference type="SAM" id="SignalP"/>
    </source>
</evidence>
<keyword evidence="3" id="KW-1185">Reference proteome</keyword>
<feature type="signal peptide" evidence="1">
    <location>
        <begin position="1"/>
        <end position="19"/>
    </location>
</feature>
<evidence type="ECO:0000313" key="2">
    <source>
        <dbReference type="EMBL" id="MFB9096446.1"/>
    </source>
</evidence>
<evidence type="ECO:0008006" key="4">
    <source>
        <dbReference type="Google" id="ProtNLM"/>
    </source>
</evidence>
<feature type="chain" id="PRO_5047419645" description="Peptidase MA superfamily protein" evidence="1">
    <location>
        <begin position="20"/>
        <end position="382"/>
    </location>
</feature>
<dbReference type="RefSeq" id="WP_236455577.1">
    <property type="nucleotide sequence ID" value="NZ_CBCSGE010000002.1"/>
</dbReference>
<reference evidence="2 3" key="1">
    <citation type="submission" date="2024-09" db="EMBL/GenBank/DDBJ databases">
        <authorList>
            <person name="Sun Q."/>
            <person name="Mori K."/>
        </authorList>
    </citation>
    <scope>NUCLEOTIDE SEQUENCE [LARGE SCALE GENOMIC DNA]</scope>
    <source>
        <strain evidence="2 3">CECT 7955</strain>
    </source>
</reference>
<keyword evidence="1" id="KW-0732">Signal</keyword>
<organism evidence="2 3">
    <name type="scientific">Flavobacterium jumunjinense</name>
    <dbReference type="NCBI Taxonomy" id="998845"/>
    <lineage>
        <taxon>Bacteria</taxon>
        <taxon>Pseudomonadati</taxon>
        <taxon>Bacteroidota</taxon>
        <taxon>Flavobacteriia</taxon>
        <taxon>Flavobacteriales</taxon>
        <taxon>Flavobacteriaceae</taxon>
        <taxon>Flavobacterium</taxon>
    </lineage>
</organism>
<dbReference type="Proteomes" id="UP001589607">
    <property type="component" value="Unassembled WGS sequence"/>
</dbReference>
<accession>A0ABV5GM57</accession>
<gene>
    <name evidence="2" type="ORF">ACFFVF_07975</name>
</gene>
<protein>
    <recommendedName>
        <fullName evidence="4">Peptidase MA superfamily protein</fullName>
    </recommendedName>
</protein>
<proteinExistence type="predicted"/>
<comment type="caution">
    <text evidence="2">The sequence shown here is derived from an EMBL/GenBank/DDBJ whole genome shotgun (WGS) entry which is preliminary data.</text>
</comment>
<name>A0ABV5GM57_9FLAO</name>
<dbReference type="EMBL" id="JBHMEY010000018">
    <property type="protein sequence ID" value="MFB9096446.1"/>
    <property type="molecule type" value="Genomic_DNA"/>
</dbReference>
<evidence type="ECO:0000313" key="3">
    <source>
        <dbReference type="Proteomes" id="UP001589607"/>
    </source>
</evidence>